<feature type="chain" id="PRO_5035223615" evidence="3">
    <location>
        <begin position="20"/>
        <end position="873"/>
    </location>
</feature>
<evidence type="ECO:0000313" key="5">
    <source>
        <dbReference type="Proteomes" id="UP000747542"/>
    </source>
</evidence>
<feature type="region of interest" description="Disordered" evidence="1">
    <location>
        <begin position="742"/>
        <end position="847"/>
    </location>
</feature>
<feature type="compositionally biased region" description="Basic and acidic residues" evidence="1">
    <location>
        <begin position="584"/>
        <end position="598"/>
    </location>
</feature>
<sequence>MNSGIIWLSSTLSPTLLSSLTIISNTPLLPHHHLQHSSPPSPSSPTPLLLTIISNTPLHLTIISNTSPHHHLQHSSLPHHHLQHSFLLTIISNTPLHLTIISNTSPPHHHLQHSSSLTIISTLHPSSSHEKYRPSQITTARVTALSNACQLPSPFCYPEHESNGGDSPVTYSTTLVPSFLPSPVPYFLPTPVPSPFSSCSFFLPPVLLLPLFSSTPVPNSFRLLFLTSSCSFLLLPLLSSYSCSFLSYSCSLLPSYSCSLLFLLLFLPSFSCSLLPSYPVPSYLLLTSLSPLFLPSCSCLSSYPVPYFLTPVPSFYSCSSFLLCSFLPTPSPFLPTPIPSFLPCSFLPTPVPSFLPPVPSIPLLFLPSYSCSFTSYSCSFLPHCLFLPTSVPSSLLFLLQINDCLHQSHAHEPGDYTGFPITITITISFFRSLAGVVGSVLLTALLGVALWLGVAAYLSRPHTFVRRDRHRSCISGLIYPGLHLVDHNSSREGLDSKEVLTSTKHEHVLSSNSGRMDALILTITRSLWTLDLPAPGGRTKTIFLVPDHDTQHDHQPVRGATAIRIPESVFGAKDKVPGGGAVENKGEESSRDEARHSFSDSNSNSFNDSALQTAPFSLPGSFVNTHRRRQEIDNVTYYYERPVLSEAIQNRRTKPATAKKDVPYYSERPPSPARNPDQRRRPTKPLRGNVVSESEFAAGHTHVSGQQRPINLRGDEINYHRKQPSEAAQGSNNRRRPVITARDNATSHIQPPLGLLNPKPNTWRGSGIDQTPSQRHSTIWSQNKSKIKDQSASTPPEDDANTNGDTTASSSSQEFYPTTLTPATSPTTSSAGGSGGVAASEDSDMPDYNDLSLFQLQYGVPINWIPGDKMNHS</sequence>
<feature type="compositionally biased region" description="Low complexity" evidence="1">
    <location>
        <begin position="817"/>
        <end position="831"/>
    </location>
</feature>
<feature type="transmembrane region" description="Helical" evidence="2">
    <location>
        <begin position="436"/>
        <end position="459"/>
    </location>
</feature>
<evidence type="ECO:0000256" key="2">
    <source>
        <dbReference type="SAM" id="Phobius"/>
    </source>
</evidence>
<protein>
    <submittedName>
        <fullName evidence="4">Uncharacterized protein</fullName>
    </submittedName>
</protein>
<dbReference type="Proteomes" id="UP000747542">
    <property type="component" value="Unassembled WGS sequence"/>
</dbReference>
<feature type="compositionally biased region" description="Polar residues" evidence="1">
    <location>
        <begin position="801"/>
        <end position="816"/>
    </location>
</feature>
<organism evidence="4 5">
    <name type="scientific">Homarus americanus</name>
    <name type="common">American lobster</name>
    <dbReference type="NCBI Taxonomy" id="6706"/>
    <lineage>
        <taxon>Eukaryota</taxon>
        <taxon>Metazoa</taxon>
        <taxon>Ecdysozoa</taxon>
        <taxon>Arthropoda</taxon>
        <taxon>Crustacea</taxon>
        <taxon>Multicrustacea</taxon>
        <taxon>Malacostraca</taxon>
        <taxon>Eumalacostraca</taxon>
        <taxon>Eucarida</taxon>
        <taxon>Decapoda</taxon>
        <taxon>Pleocyemata</taxon>
        <taxon>Astacidea</taxon>
        <taxon>Nephropoidea</taxon>
        <taxon>Nephropidae</taxon>
        <taxon>Homarus</taxon>
    </lineage>
</organism>
<evidence type="ECO:0000256" key="1">
    <source>
        <dbReference type="SAM" id="MobiDB-lite"/>
    </source>
</evidence>
<gene>
    <name evidence="4" type="ORF">Hamer_G020032</name>
</gene>
<feature type="region of interest" description="Disordered" evidence="1">
    <location>
        <begin position="570"/>
        <end position="622"/>
    </location>
</feature>
<feature type="transmembrane region" description="Helical" evidence="2">
    <location>
        <begin position="253"/>
        <end position="276"/>
    </location>
</feature>
<feature type="region of interest" description="Disordered" evidence="1">
    <location>
        <begin position="649"/>
        <end position="711"/>
    </location>
</feature>
<evidence type="ECO:0000313" key="4">
    <source>
        <dbReference type="EMBL" id="KAG7173884.1"/>
    </source>
</evidence>
<dbReference type="AlphaFoldDB" id="A0A8J5N6B9"/>
<keyword evidence="2" id="KW-1133">Transmembrane helix</keyword>
<keyword evidence="2" id="KW-0472">Membrane</keyword>
<accession>A0A8J5N6B9</accession>
<dbReference type="EMBL" id="JAHLQT010008712">
    <property type="protein sequence ID" value="KAG7173884.1"/>
    <property type="molecule type" value="Genomic_DNA"/>
</dbReference>
<feature type="compositionally biased region" description="Low complexity" evidence="1">
    <location>
        <begin position="599"/>
        <end position="609"/>
    </location>
</feature>
<feature type="signal peptide" evidence="3">
    <location>
        <begin position="1"/>
        <end position="19"/>
    </location>
</feature>
<name>A0A8J5N6B9_HOMAM</name>
<feature type="compositionally biased region" description="Polar residues" evidence="1">
    <location>
        <begin position="759"/>
        <end position="794"/>
    </location>
</feature>
<proteinExistence type="predicted"/>
<keyword evidence="3" id="KW-0732">Signal</keyword>
<comment type="caution">
    <text evidence="4">The sequence shown here is derived from an EMBL/GenBank/DDBJ whole genome shotgun (WGS) entry which is preliminary data.</text>
</comment>
<keyword evidence="5" id="KW-1185">Reference proteome</keyword>
<reference evidence="4" key="1">
    <citation type="journal article" date="2021" name="Sci. Adv.">
        <title>The American lobster genome reveals insights on longevity, neural, and immune adaptations.</title>
        <authorList>
            <person name="Polinski J.M."/>
            <person name="Zimin A.V."/>
            <person name="Clark K.F."/>
            <person name="Kohn A.B."/>
            <person name="Sadowski N."/>
            <person name="Timp W."/>
            <person name="Ptitsyn A."/>
            <person name="Khanna P."/>
            <person name="Romanova D.Y."/>
            <person name="Williams P."/>
            <person name="Greenwood S.J."/>
            <person name="Moroz L.L."/>
            <person name="Walt D.R."/>
            <person name="Bodnar A.G."/>
        </authorList>
    </citation>
    <scope>NUCLEOTIDE SEQUENCE</scope>
    <source>
        <strain evidence="4">GMGI-L3</strain>
    </source>
</reference>
<evidence type="ECO:0000256" key="3">
    <source>
        <dbReference type="SAM" id="SignalP"/>
    </source>
</evidence>
<keyword evidence="2" id="KW-0812">Transmembrane</keyword>